<dbReference type="STRING" id="263820.PTO0015"/>
<evidence type="ECO:0000313" key="4">
    <source>
        <dbReference type="EMBL" id="SMD31403.1"/>
    </source>
</evidence>
<reference evidence="3 5" key="1">
    <citation type="journal article" date="2004" name="Proc. Natl. Acad. Sci. U.S.A.">
        <title>Genome sequence of Picrophilus torridus and its implications for life around pH 0.</title>
        <authorList>
            <person name="Futterer O."/>
            <person name="Angelov A."/>
            <person name="Liesegang H."/>
            <person name="Gottschalk G."/>
            <person name="Schleper C."/>
            <person name="Schepers B."/>
            <person name="Dock C."/>
            <person name="Antranikian G."/>
            <person name="Liebl W."/>
        </authorList>
    </citation>
    <scope>NUCLEOTIDE SEQUENCE [LARGE SCALE GENOMIC DNA]</scope>
    <source>
        <strain evidence="5">ATCC 700027 / DSM 9790 / JCM 10055 / NBRC 100828</strain>
        <strain evidence="3">DSM 9790</strain>
    </source>
</reference>
<keyword evidence="3" id="KW-0645">Protease</keyword>
<dbReference type="GO" id="GO:0000270">
    <property type="term" value="P:peptidoglycan metabolic process"/>
    <property type="evidence" value="ECO:0007669"/>
    <property type="project" value="TreeGrafter"/>
</dbReference>
<keyword evidence="2" id="KW-0378">Hydrolase</keyword>
<keyword evidence="3" id="KW-0121">Carboxypeptidase</keyword>
<comment type="similarity">
    <text evidence="1">Belongs to the peptidase S13 family.</text>
</comment>
<dbReference type="RefSeq" id="WP_011176816.1">
    <property type="nucleotide sequence ID" value="NC_005877.1"/>
</dbReference>
<dbReference type="PANTHER" id="PTHR30023">
    <property type="entry name" value="D-ALANYL-D-ALANINE CARBOXYPEPTIDASE"/>
    <property type="match status" value="1"/>
</dbReference>
<reference evidence="3" key="2">
    <citation type="submission" date="2004-02" db="EMBL/GenBank/DDBJ databases">
        <authorList>
            <person name="Fuetterer O."/>
            <person name="Angelov A."/>
            <person name="Liesegang H."/>
            <person name="Gottschalk G."/>
            <person name="Schleper C."/>
            <person name="Schepers B."/>
            <person name="Dock C."/>
            <person name="Antranikian G."/>
            <person name="Liebl W."/>
        </authorList>
    </citation>
    <scope>NUCLEOTIDE SEQUENCE</scope>
    <source>
        <strain evidence="3">DSM 9790</strain>
    </source>
</reference>
<evidence type="ECO:0000313" key="3">
    <source>
        <dbReference type="EMBL" id="AAT42600.1"/>
    </source>
</evidence>
<dbReference type="PaxDb" id="263820-PTO0015"/>
<dbReference type="GO" id="GO:0004185">
    <property type="term" value="F:serine-type carboxypeptidase activity"/>
    <property type="evidence" value="ECO:0007669"/>
    <property type="project" value="InterPro"/>
</dbReference>
<dbReference type="AlphaFoldDB" id="Q6L351"/>
<evidence type="ECO:0000313" key="6">
    <source>
        <dbReference type="Proteomes" id="UP000192315"/>
    </source>
</evidence>
<reference evidence="4 6" key="3">
    <citation type="submission" date="2017-04" db="EMBL/GenBank/DDBJ databases">
        <authorList>
            <person name="Varghese N."/>
            <person name="Submissions S."/>
        </authorList>
    </citation>
    <scope>NUCLEOTIDE SEQUENCE [LARGE SCALE GENOMIC DNA]</scope>
    <source>
        <strain evidence="4 6">DSM 9789</strain>
    </source>
</reference>
<evidence type="ECO:0000313" key="5">
    <source>
        <dbReference type="Proteomes" id="UP000000438"/>
    </source>
</evidence>
<dbReference type="SUPFAM" id="SSF56601">
    <property type="entry name" value="beta-lactamase/transpeptidase-like"/>
    <property type="match status" value="1"/>
</dbReference>
<dbReference type="eggNOG" id="arCOG06756">
    <property type="taxonomic scope" value="Archaea"/>
</dbReference>
<dbReference type="InParanoid" id="Q6L351"/>
<dbReference type="PATRIC" id="fig|263820.9.peg.14"/>
<evidence type="ECO:0000256" key="1">
    <source>
        <dbReference type="ARBA" id="ARBA00006096"/>
    </source>
</evidence>
<accession>A0A8G2FXT1</accession>
<dbReference type="HOGENOM" id="CLU_859475_0_0_2"/>
<sequence>MDYILSYCFIKSGRVLRSFNMDLPLMPASNMKIVTAILAMRYIKDFKTFFKNENGNLVISGAPSTRMTREKFLELAGKSGKIKRIVFSDAYIDYNFYNNDWTYGNSEYCFQPKILPYIYNEGCDEPHLGRPLMNPLLEMSYDLGVTYTISPVHGESFILYRDNIKSLLGHMLYVSCNLAAEHISKYISYILTGTQGTWEKSCRIYSEFLNEKFPGRRFHVSDGSGLSRKNLISTYILASLINRDLADLMPAPGHGTLRNRLLNLHDIKITAKTGSLDGVSSLSGYIYDHDVSFSIIVNNAFDVYSERIVDETLLEILNKINII</sequence>
<dbReference type="PRINTS" id="PR00922">
    <property type="entry name" value="DADACBPTASE3"/>
</dbReference>
<accession>Q6L351</accession>
<proteinExistence type="inferred from homology"/>
<dbReference type="Proteomes" id="UP000192315">
    <property type="component" value="Unassembled WGS sequence"/>
</dbReference>
<dbReference type="Pfam" id="PF02113">
    <property type="entry name" value="Peptidase_S13"/>
    <property type="match status" value="2"/>
</dbReference>
<dbReference type="GeneID" id="2844998"/>
<evidence type="ECO:0000256" key="2">
    <source>
        <dbReference type="ARBA" id="ARBA00022801"/>
    </source>
</evidence>
<dbReference type="Proteomes" id="UP000000438">
    <property type="component" value="Chromosome"/>
</dbReference>
<name>Q6L351_PICTO</name>
<dbReference type="InterPro" id="IPR000667">
    <property type="entry name" value="Peptidase_S13"/>
</dbReference>
<dbReference type="InterPro" id="IPR012338">
    <property type="entry name" value="Beta-lactam/transpept-like"/>
</dbReference>
<keyword evidence="6" id="KW-1185">Reference proteome</keyword>
<dbReference type="KEGG" id="pto:PTO0015"/>
<protein>
    <submittedName>
        <fullName evidence="3">D-Ala-D-Ala carboxypeptidase 3</fullName>
    </submittedName>
    <submittedName>
        <fullName evidence="4">D-alanyl-D-alanine carboxypeptidase / D-alanyl-D-alanine-endopeptidase (Penicillin-binding protein 4)</fullName>
    </submittedName>
</protein>
<dbReference type="OrthoDB" id="168177at2157"/>
<dbReference type="Gene3D" id="3.40.710.10">
    <property type="entry name" value="DD-peptidase/beta-lactamase superfamily"/>
    <property type="match status" value="1"/>
</dbReference>
<dbReference type="EMBL" id="FWYE01000004">
    <property type="protein sequence ID" value="SMD31403.1"/>
    <property type="molecule type" value="Genomic_DNA"/>
</dbReference>
<dbReference type="PANTHER" id="PTHR30023:SF0">
    <property type="entry name" value="PENICILLIN-SENSITIVE CARBOXYPEPTIDASE A"/>
    <property type="match status" value="1"/>
</dbReference>
<gene>
    <name evidence="3" type="ordered locus">PTO0015</name>
    <name evidence="4" type="ORF">SAMN02745355_1336</name>
</gene>
<organism evidence="3 5">
    <name type="scientific">Picrophilus torridus (strain ATCC 700027 / DSM 9790 / JCM 10055 / NBRC 100828 / KAW 2/3)</name>
    <dbReference type="NCBI Taxonomy" id="1122961"/>
    <lineage>
        <taxon>Archaea</taxon>
        <taxon>Methanobacteriati</taxon>
        <taxon>Thermoplasmatota</taxon>
        <taxon>Thermoplasmata</taxon>
        <taxon>Thermoplasmatales</taxon>
        <taxon>Picrophilaceae</taxon>
        <taxon>Picrophilus</taxon>
    </lineage>
</organism>
<dbReference type="EMBL" id="AE017261">
    <property type="protein sequence ID" value="AAT42600.1"/>
    <property type="molecule type" value="Genomic_DNA"/>
</dbReference>
<dbReference type="GO" id="GO:0006508">
    <property type="term" value="P:proteolysis"/>
    <property type="evidence" value="ECO:0007669"/>
    <property type="project" value="InterPro"/>
</dbReference>